<keyword evidence="3" id="KW-0479">Metal-binding</keyword>
<dbReference type="PANTHER" id="PTHR21666:SF288">
    <property type="entry name" value="CELL DIVISION PROTEIN YTFB"/>
    <property type="match status" value="1"/>
</dbReference>
<evidence type="ECO:0000313" key="9">
    <source>
        <dbReference type="EMBL" id="MCS0592494.1"/>
    </source>
</evidence>
<feature type="region of interest" description="Disordered" evidence="7">
    <location>
        <begin position="32"/>
        <end position="53"/>
    </location>
</feature>
<protein>
    <submittedName>
        <fullName evidence="9">M23 family metallopeptidase</fullName>
    </submittedName>
</protein>
<evidence type="ECO:0000256" key="7">
    <source>
        <dbReference type="SAM" id="MobiDB-lite"/>
    </source>
</evidence>
<evidence type="ECO:0000256" key="5">
    <source>
        <dbReference type="ARBA" id="ARBA00022833"/>
    </source>
</evidence>
<keyword evidence="2" id="KW-0645">Protease</keyword>
<feature type="domain" description="M23ase beta-sheet core" evidence="8">
    <location>
        <begin position="117"/>
        <end position="224"/>
    </location>
</feature>
<keyword evidence="10" id="KW-1185">Reference proteome</keyword>
<dbReference type="SUPFAM" id="SSF51261">
    <property type="entry name" value="Duplicated hybrid motif"/>
    <property type="match status" value="1"/>
</dbReference>
<organism evidence="9 10">
    <name type="scientific">Massilia norwichensis</name>
    <dbReference type="NCBI Taxonomy" id="1442366"/>
    <lineage>
        <taxon>Bacteria</taxon>
        <taxon>Pseudomonadati</taxon>
        <taxon>Pseudomonadota</taxon>
        <taxon>Betaproteobacteria</taxon>
        <taxon>Burkholderiales</taxon>
        <taxon>Oxalobacteraceae</taxon>
        <taxon>Telluria group</taxon>
        <taxon>Massilia</taxon>
    </lineage>
</organism>
<evidence type="ECO:0000256" key="1">
    <source>
        <dbReference type="ARBA" id="ARBA00001947"/>
    </source>
</evidence>
<accession>A0ABT2AE51</accession>
<keyword evidence="5" id="KW-0862">Zinc</keyword>
<gene>
    <name evidence="9" type="ORF">NX782_25245</name>
</gene>
<feature type="region of interest" description="Disordered" evidence="7">
    <location>
        <begin position="70"/>
        <end position="89"/>
    </location>
</feature>
<evidence type="ECO:0000256" key="3">
    <source>
        <dbReference type="ARBA" id="ARBA00022723"/>
    </source>
</evidence>
<dbReference type="CDD" id="cd12797">
    <property type="entry name" value="M23_peptidase"/>
    <property type="match status" value="1"/>
</dbReference>
<keyword evidence="6" id="KW-0482">Metalloprotease</keyword>
<sequence>MRWLLTFLLGVVVGAGGLFAWLRQMPHEAPAPAEAAVNTGSLPAPPGPDIEGQLPPAPKVTPDLTELDLPLRPSTTALPADGSAAVTPPGKLMVPVEGMTLATIKDNFDQPRGTERHHEALDIMAPKGTKVLATADGKVAKLFTSKPGGLTVYQFDPTEKYAYYYAHLDRYADGLQEGATIKRGDLIGYVGVTGNSDPNAPHLHFAVFELTPEKQWWKGTPVNPYPLLGQ</sequence>
<proteinExistence type="predicted"/>
<dbReference type="Gene3D" id="2.70.70.10">
    <property type="entry name" value="Glucose Permease (Domain IIA)"/>
    <property type="match status" value="1"/>
</dbReference>
<reference evidence="9 10" key="1">
    <citation type="submission" date="2022-08" db="EMBL/GenBank/DDBJ databases">
        <title>Reclassification of Massilia species as members of the genera Telluria, Duganella, Pseudoduganella, Mokoshia gen. nov. and Zemynaea gen. nov. using orthogonal and non-orthogonal genome-based approaches.</title>
        <authorList>
            <person name="Bowman J.P."/>
        </authorList>
    </citation>
    <scope>NUCLEOTIDE SEQUENCE [LARGE SCALE GENOMIC DNA]</scope>
    <source>
        <strain evidence="9 10">LMG 28164</strain>
    </source>
</reference>
<dbReference type="PANTHER" id="PTHR21666">
    <property type="entry name" value="PEPTIDASE-RELATED"/>
    <property type="match status" value="1"/>
</dbReference>
<dbReference type="InterPro" id="IPR011055">
    <property type="entry name" value="Dup_hybrid_motif"/>
</dbReference>
<comment type="cofactor">
    <cofactor evidence="1">
        <name>Zn(2+)</name>
        <dbReference type="ChEBI" id="CHEBI:29105"/>
    </cofactor>
</comment>
<keyword evidence="4" id="KW-0378">Hydrolase</keyword>
<evidence type="ECO:0000256" key="6">
    <source>
        <dbReference type="ARBA" id="ARBA00023049"/>
    </source>
</evidence>
<dbReference type="RefSeq" id="WP_258848259.1">
    <property type="nucleotide sequence ID" value="NZ_JANUGX010000045.1"/>
</dbReference>
<comment type="caution">
    <text evidence="9">The sequence shown here is derived from an EMBL/GenBank/DDBJ whole genome shotgun (WGS) entry which is preliminary data.</text>
</comment>
<dbReference type="InterPro" id="IPR050570">
    <property type="entry name" value="Cell_wall_metabolism_enzyme"/>
</dbReference>
<dbReference type="InterPro" id="IPR016047">
    <property type="entry name" value="M23ase_b-sheet_dom"/>
</dbReference>
<evidence type="ECO:0000256" key="4">
    <source>
        <dbReference type="ARBA" id="ARBA00022801"/>
    </source>
</evidence>
<dbReference type="Pfam" id="PF01551">
    <property type="entry name" value="Peptidase_M23"/>
    <property type="match status" value="1"/>
</dbReference>
<dbReference type="Proteomes" id="UP001205560">
    <property type="component" value="Unassembled WGS sequence"/>
</dbReference>
<evidence type="ECO:0000256" key="2">
    <source>
        <dbReference type="ARBA" id="ARBA00022670"/>
    </source>
</evidence>
<evidence type="ECO:0000259" key="8">
    <source>
        <dbReference type="Pfam" id="PF01551"/>
    </source>
</evidence>
<evidence type="ECO:0000313" key="10">
    <source>
        <dbReference type="Proteomes" id="UP001205560"/>
    </source>
</evidence>
<dbReference type="EMBL" id="JANUGX010000045">
    <property type="protein sequence ID" value="MCS0592494.1"/>
    <property type="molecule type" value="Genomic_DNA"/>
</dbReference>
<name>A0ABT2AE51_9BURK</name>